<protein>
    <submittedName>
        <fullName evidence="1">Putative sodium:solute symporter family permease YidK</fullName>
    </submittedName>
</protein>
<evidence type="ECO:0000313" key="1">
    <source>
        <dbReference type="EMBL" id="MBB3140288.1"/>
    </source>
</evidence>
<organism evidence="1 3">
    <name type="scientific">Halomonas organivorans</name>
    <dbReference type="NCBI Taxonomy" id="257772"/>
    <lineage>
        <taxon>Bacteria</taxon>
        <taxon>Pseudomonadati</taxon>
        <taxon>Pseudomonadota</taxon>
        <taxon>Gammaproteobacteria</taxon>
        <taxon>Oceanospirillales</taxon>
        <taxon>Halomonadaceae</taxon>
        <taxon>Halomonas</taxon>
    </lineage>
</organism>
<dbReference type="EMBL" id="JACHXM010000003">
    <property type="protein sequence ID" value="MBB3140288.1"/>
    <property type="molecule type" value="Genomic_DNA"/>
</dbReference>
<comment type="caution">
    <text evidence="1">The sequence shown here is derived from an EMBL/GenBank/DDBJ whole genome shotgun (WGS) entry which is preliminary data.</text>
</comment>
<sequence>MHALTLASFLFFTGLVAFLTWRITRRDDHSSTSG</sequence>
<name>A0A7W5BX34_9GAMM</name>
<accession>A0A7W5BX34</accession>
<dbReference type="Proteomes" id="UP000525987">
    <property type="component" value="Unassembled WGS sequence"/>
</dbReference>
<evidence type="ECO:0000313" key="2">
    <source>
        <dbReference type="EMBL" id="MBB3141856.1"/>
    </source>
</evidence>
<feature type="non-terminal residue" evidence="1">
    <location>
        <position position="34"/>
    </location>
</feature>
<dbReference type="EMBL" id="JACHXM010000013">
    <property type="protein sequence ID" value="MBB3141856.1"/>
    <property type="molecule type" value="Genomic_DNA"/>
</dbReference>
<gene>
    <name evidence="1" type="ORF">FHR96_001140</name>
    <name evidence="2" type="ORF">FHR96_002737</name>
</gene>
<keyword evidence="3" id="KW-1185">Reference proteome</keyword>
<evidence type="ECO:0000313" key="3">
    <source>
        <dbReference type="Proteomes" id="UP000525987"/>
    </source>
</evidence>
<dbReference type="AlphaFoldDB" id="A0A7W5BX34"/>
<reference evidence="1 3" key="1">
    <citation type="submission" date="2020-08" db="EMBL/GenBank/DDBJ databases">
        <title>Genomic Encyclopedia of Type Strains, Phase III (KMG-III): the genomes of soil and plant-associated and newly described type strains.</title>
        <authorList>
            <person name="Whitman W."/>
        </authorList>
    </citation>
    <scope>NUCLEOTIDE SEQUENCE [LARGE SCALE GENOMIC DNA]</scope>
    <source>
        <strain evidence="1 3">CECT 5995</strain>
    </source>
</reference>
<proteinExistence type="predicted"/>